<dbReference type="Gene3D" id="3.20.20.70">
    <property type="entry name" value="Aldolase class I"/>
    <property type="match status" value="1"/>
</dbReference>
<dbReference type="InterPro" id="IPR037396">
    <property type="entry name" value="FMN_HAD"/>
</dbReference>
<keyword evidence="8" id="KW-1185">Reference proteome</keyword>
<dbReference type="InterPro" id="IPR013785">
    <property type="entry name" value="Aldolase_TIM"/>
</dbReference>
<dbReference type="InterPro" id="IPR000262">
    <property type="entry name" value="FMN-dep_DH"/>
</dbReference>
<accession>A0ABR9S6H9</accession>
<protein>
    <submittedName>
        <fullName evidence="7">Alpha-hydroxy-acid oxidizing protein</fullName>
    </submittedName>
</protein>
<dbReference type="PANTHER" id="PTHR10578">
    <property type="entry name" value="S -2-HYDROXY-ACID OXIDASE-RELATED"/>
    <property type="match status" value="1"/>
</dbReference>
<comment type="cofactor">
    <cofactor evidence="1">
        <name>FMN</name>
        <dbReference type="ChEBI" id="CHEBI:58210"/>
    </cofactor>
</comment>
<dbReference type="SUPFAM" id="SSF51395">
    <property type="entry name" value="FMN-linked oxidoreductases"/>
    <property type="match status" value="1"/>
</dbReference>
<keyword evidence="2" id="KW-0285">Flavoprotein</keyword>
<proteinExistence type="inferred from homology"/>
<sequence>MKPVAPALQSLPPGVTRPADYEARARAILGDDAWAYFSAHAGDGQTVRANRAAWAALALQPRVLRGLRSIDTTTVLLGSSLPSPLLVAPMALQRLAHPDGEVAMAAAAAALGAGFILSSQASQPMESIAAAFLPDRHRGPLWFQLYLLPQRAATLELVRRAEAAGCEALVLTVDAAVRAARPLRLPPDVLPVNLPPTSAPGGTLQDLLALAPAWEDVAWLRSVTRLPVLLKGVLHPADAAEAVRQGVAGVIVSNHGGRVLDGAVATATALPAVVAAVERRIPVLVDGGVQGGTDVLKALALGAGGVLVGRPLLWGLAAAGAAGAAHVLRLLRDELELAMAQCGAGAIAQLDGSLLASGA</sequence>
<dbReference type="PANTHER" id="PTHR10578:SF107">
    <property type="entry name" value="2-HYDROXYACID OXIDASE 1"/>
    <property type="match status" value="1"/>
</dbReference>
<evidence type="ECO:0000256" key="5">
    <source>
        <dbReference type="ARBA" id="ARBA00024042"/>
    </source>
</evidence>
<dbReference type="CDD" id="cd02809">
    <property type="entry name" value="alpha_hydroxyacid_oxid_FMN"/>
    <property type="match status" value="1"/>
</dbReference>
<evidence type="ECO:0000256" key="1">
    <source>
        <dbReference type="ARBA" id="ARBA00001917"/>
    </source>
</evidence>
<dbReference type="Proteomes" id="UP000806285">
    <property type="component" value="Unassembled WGS sequence"/>
</dbReference>
<evidence type="ECO:0000259" key="6">
    <source>
        <dbReference type="PROSITE" id="PS51349"/>
    </source>
</evidence>
<evidence type="ECO:0000256" key="4">
    <source>
        <dbReference type="ARBA" id="ARBA00023002"/>
    </source>
</evidence>
<dbReference type="EMBL" id="JADDIV010000004">
    <property type="protein sequence ID" value="MBE7369120.1"/>
    <property type="molecule type" value="Genomic_DNA"/>
</dbReference>
<keyword evidence="3" id="KW-0288">FMN</keyword>
<gene>
    <name evidence="7" type="ORF">IM787_16275</name>
</gene>
<dbReference type="PIRSF" id="PIRSF000138">
    <property type="entry name" value="Al-hdrx_acd_dh"/>
    <property type="match status" value="1"/>
</dbReference>
<dbReference type="PROSITE" id="PS51349">
    <property type="entry name" value="FMN_HYDROXY_ACID_DH_2"/>
    <property type="match status" value="1"/>
</dbReference>
<comment type="caution">
    <text evidence="7">The sequence shown here is derived from an EMBL/GenBank/DDBJ whole genome shotgun (WGS) entry which is preliminary data.</text>
</comment>
<comment type="similarity">
    <text evidence="5">Belongs to the FMN-dependent alpha-hydroxy acid dehydrogenase family.</text>
</comment>
<evidence type="ECO:0000313" key="8">
    <source>
        <dbReference type="Proteomes" id="UP000806285"/>
    </source>
</evidence>
<evidence type="ECO:0000256" key="2">
    <source>
        <dbReference type="ARBA" id="ARBA00022630"/>
    </source>
</evidence>
<keyword evidence="4" id="KW-0560">Oxidoreductase</keyword>
<reference evidence="7 8" key="1">
    <citation type="submission" date="2020-10" db="EMBL/GenBank/DDBJ databases">
        <title>Ramlibacter sp. HM2 16S ribosomal RNA gene Genome sequencing and assembly.</title>
        <authorList>
            <person name="Kang M."/>
        </authorList>
    </citation>
    <scope>NUCLEOTIDE SEQUENCE [LARGE SCALE GENOMIC DNA]</scope>
    <source>
        <strain evidence="7 8">HM2</strain>
    </source>
</reference>
<organism evidence="7 8">
    <name type="scientific">Ramlibacter pallidus</name>
    <dbReference type="NCBI Taxonomy" id="2780087"/>
    <lineage>
        <taxon>Bacteria</taxon>
        <taxon>Pseudomonadati</taxon>
        <taxon>Pseudomonadota</taxon>
        <taxon>Betaproteobacteria</taxon>
        <taxon>Burkholderiales</taxon>
        <taxon>Comamonadaceae</taxon>
        <taxon>Ramlibacter</taxon>
    </lineage>
</organism>
<dbReference type="Pfam" id="PF01070">
    <property type="entry name" value="FMN_dh"/>
    <property type="match status" value="1"/>
</dbReference>
<evidence type="ECO:0000313" key="7">
    <source>
        <dbReference type="EMBL" id="MBE7369120.1"/>
    </source>
</evidence>
<name>A0ABR9S6H9_9BURK</name>
<dbReference type="InterPro" id="IPR012133">
    <property type="entry name" value="Alpha-hydoxy_acid_DH_FMN"/>
</dbReference>
<evidence type="ECO:0000256" key="3">
    <source>
        <dbReference type="ARBA" id="ARBA00022643"/>
    </source>
</evidence>
<feature type="domain" description="FMN hydroxy acid dehydrogenase" evidence="6">
    <location>
        <begin position="10"/>
        <end position="359"/>
    </location>
</feature>
<dbReference type="RefSeq" id="WP_193677722.1">
    <property type="nucleotide sequence ID" value="NZ_JADDIV010000004.1"/>
</dbReference>